<dbReference type="Proteomes" id="UP000010808">
    <property type="component" value="Chromosome"/>
</dbReference>
<protein>
    <submittedName>
        <fullName evidence="2">Uncharacterized protein</fullName>
    </submittedName>
</protein>
<gene>
    <name evidence="2" type="ORF">DESAM_22864</name>
</gene>
<sequence>MGIEFYFTIILGVFMAVSLFVKFENFVEMYLFGSVNESYAVLNRFCSTYKGVDHESDEFYCFFKKSAFDFD</sequence>
<evidence type="ECO:0000256" key="1">
    <source>
        <dbReference type="SAM" id="Phobius"/>
    </source>
</evidence>
<dbReference type="EMBL" id="FO203522">
    <property type="protein sequence ID" value="CCO25131.1"/>
    <property type="molecule type" value="Genomic_DNA"/>
</dbReference>
<keyword evidence="1" id="KW-0472">Membrane</keyword>
<accession>L0RHR7</accession>
<organism evidence="2 3">
    <name type="scientific">Maridesulfovibrio hydrothermalis AM13 = DSM 14728</name>
    <dbReference type="NCBI Taxonomy" id="1121451"/>
    <lineage>
        <taxon>Bacteria</taxon>
        <taxon>Pseudomonadati</taxon>
        <taxon>Thermodesulfobacteriota</taxon>
        <taxon>Desulfovibrionia</taxon>
        <taxon>Desulfovibrionales</taxon>
        <taxon>Desulfovibrionaceae</taxon>
        <taxon>Maridesulfovibrio</taxon>
    </lineage>
</organism>
<dbReference type="HOGENOM" id="CLU_2733450_0_0_7"/>
<feature type="transmembrane region" description="Helical" evidence="1">
    <location>
        <begin position="6"/>
        <end position="23"/>
    </location>
</feature>
<keyword evidence="3" id="KW-1185">Reference proteome</keyword>
<keyword evidence="1" id="KW-0812">Transmembrane</keyword>
<dbReference type="OrthoDB" id="5461252at2"/>
<dbReference type="KEGG" id="dhy:DESAM_22864"/>
<dbReference type="AlphaFoldDB" id="L0RHR7"/>
<evidence type="ECO:0000313" key="3">
    <source>
        <dbReference type="Proteomes" id="UP000010808"/>
    </source>
</evidence>
<evidence type="ECO:0000313" key="2">
    <source>
        <dbReference type="EMBL" id="CCO25131.1"/>
    </source>
</evidence>
<dbReference type="RefSeq" id="WP_015337729.1">
    <property type="nucleotide sequence ID" value="NC_020055.1"/>
</dbReference>
<dbReference type="PATRIC" id="fig|1121451.3.peg.3072"/>
<keyword evidence="1" id="KW-1133">Transmembrane helix</keyword>
<proteinExistence type="predicted"/>
<reference evidence="2 3" key="1">
    <citation type="submission" date="2012-10" db="EMBL/GenBank/DDBJ databases">
        <authorList>
            <person name="Genoscope - CEA"/>
        </authorList>
    </citation>
    <scope>NUCLEOTIDE SEQUENCE [LARGE SCALE GENOMIC DNA]</scope>
    <source>
        <strain evidence="3">AM13 / DSM 14728</strain>
    </source>
</reference>
<name>L0RHR7_9BACT</name>